<dbReference type="EMBL" id="AFBD01000006">
    <property type="protein sequence ID" value="EGF13757.1"/>
    <property type="molecule type" value="Genomic_DNA"/>
</dbReference>
<reference evidence="1 2" key="1">
    <citation type="submission" date="2011-02" db="EMBL/GenBank/DDBJ databases">
        <authorList>
            <person name="Muzny D."/>
            <person name="Qin X."/>
            <person name="Deng J."/>
            <person name="Jiang H."/>
            <person name="Liu Y."/>
            <person name="Qu J."/>
            <person name="Song X.-Z."/>
            <person name="Zhang L."/>
            <person name="Thornton R."/>
            <person name="Coyle M."/>
            <person name="Francisco L."/>
            <person name="Jackson L."/>
            <person name="Javaid M."/>
            <person name="Korchina V."/>
            <person name="Kovar C."/>
            <person name="Mata R."/>
            <person name="Mathew T."/>
            <person name="Ngo R."/>
            <person name="Nguyen L."/>
            <person name="Nguyen N."/>
            <person name="Okwuonu G."/>
            <person name="Ongeri F."/>
            <person name="Pham C."/>
            <person name="Simmons D."/>
            <person name="Wilczek-Boney K."/>
            <person name="Hale W."/>
            <person name="Jakkamsetti A."/>
            <person name="Pham P."/>
            <person name="Ruth R."/>
            <person name="San Lucas F."/>
            <person name="Warren J."/>
            <person name="Zhang J."/>
            <person name="Zhao Z."/>
            <person name="Zhou C."/>
            <person name="Zhu D."/>
            <person name="Lee S."/>
            <person name="Bess C."/>
            <person name="Blankenburg K."/>
            <person name="Forbes L."/>
            <person name="Fu Q."/>
            <person name="Gubbala S."/>
            <person name="Hirani K."/>
            <person name="Jayaseelan J.C."/>
            <person name="Lara F."/>
            <person name="Munidasa M."/>
            <person name="Palculict T."/>
            <person name="Patil S."/>
            <person name="Pu L.-L."/>
            <person name="Saada N."/>
            <person name="Tang L."/>
            <person name="Weissenberger G."/>
            <person name="Zhu Y."/>
            <person name="Hemphill L."/>
            <person name="Shang Y."/>
            <person name="Youmans B."/>
            <person name="Ayvaz T."/>
            <person name="Ross M."/>
            <person name="Santibanez J."/>
            <person name="Aqrawi P."/>
            <person name="Gross S."/>
            <person name="Joshi V."/>
            <person name="Fowler G."/>
            <person name="Nazareth L."/>
            <person name="Reid J."/>
            <person name="Worley K."/>
            <person name="Petrosino J."/>
            <person name="Highlander S."/>
            <person name="Gibbs R."/>
        </authorList>
    </citation>
    <scope>NUCLEOTIDE SEQUENCE [LARGE SCALE GENOMIC DNA]</scope>
    <source>
        <strain evidence="1 2">SK330</strain>
    </source>
</reference>
<gene>
    <name evidence="1" type="primary">dapB2</name>
    <name evidence="1" type="ORF">HMPREF9386_1599</name>
</gene>
<comment type="caution">
    <text evidence="1">The sequence shown here is derived from an EMBL/GenBank/DDBJ whole genome shotgun (WGS) entry which is preliminary data.</text>
</comment>
<keyword evidence="1" id="KW-0560">Oxidoreductase</keyword>
<dbReference type="Proteomes" id="UP000005955">
    <property type="component" value="Unassembled WGS sequence"/>
</dbReference>
<organism evidence="1 2">
    <name type="scientific">Streptococcus sanguinis SK330</name>
    <dbReference type="NCBI Taxonomy" id="888813"/>
    <lineage>
        <taxon>Bacteria</taxon>
        <taxon>Bacillati</taxon>
        <taxon>Bacillota</taxon>
        <taxon>Bacilli</taxon>
        <taxon>Lactobacillales</taxon>
        <taxon>Streptococcaceae</taxon>
        <taxon>Streptococcus</taxon>
    </lineage>
</organism>
<accession>F2C972</accession>
<dbReference type="HOGENOM" id="CLU_3297410_0_0_9"/>
<dbReference type="AlphaFoldDB" id="F2C972"/>
<protein>
    <submittedName>
        <fullName evidence="1">Dihydrodipicolinate reductase</fullName>
        <ecNumber evidence="1">1.17.1.8</ecNumber>
    </submittedName>
</protein>
<evidence type="ECO:0000313" key="2">
    <source>
        <dbReference type="Proteomes" id="UP000005955"/>
    </source>
</evidence>
<dbReference type="GO" id="GO:0008839">
    <property type="term" value="F:4-hydroxy-tetrahydrodipicolinate reductase"/>
    <property type="evidence" value="ECO:0007669"/>
    <property type="project" value="UniProtKB-EC"/>
</dbReference>
<name>F2C972_STRSA</name>
<dbReference type="EC" id="1.17.1.8" evidence="1"/>
<evidence type="ECO:0000313" key="1">
    <source>
        <dbReference type="EMBL" id="EGF13757.1"/>
    </source>
</evidence>
<sequence>MTNVTILHLETKASKYWNNLIISLLHEDTKKPAPSLRGTD</sequence>
<dbReference type="PATRIC" id="fig|888813.3.peg.1573"/>
<proteinExistence type="predicted"/>